<keyword evidence="4" id="KW-1185">Reference proteome</keyword>
<dbReference type="InterPro" id="IPR019026">
    <property type="entry name" value="Peptidase_M64_IgA"/>
</dbReference>
<evidence type="ECO:0000313" key="4">
    <source>
        <dbReference type="Proteomes" id="UP000800981"/>
    </source>
</evidence>
<keyword evidence="1" id="KW-0732">Signal</keyword>
<accession>A0ABX0H209</accession>
<dbReference type="EMBL" id="JAANNP010000062">
    <property type="protein sequence ID" value="NHC15854.1"/>
    <property type="molecule type" value="Genomic_DNA"/>
</dbReference>
<feature type="domain" description="FIMAH" evidence="2">
    <location>
        <begin position="812"/>
        <end position="891"/>
    </location>
</feature>
<feature type="chain" id="PRO_5045145786" evidence="1">
    <location>
        <begin position="34"/>
        <end position="901"/>
    </location>
</feature>
<evidence type="ECO:0000259" key="2">
    <source>
        <dbReference type="Pfam" id="PF22888"/>
    </source>
</evidence>
<dbReference type="Pfam" id="PF09471">
    <property type="entry name" value="Peptidase_M64"/>
    <property type="match status" value="2"/>
</dbReference>
<reference evidence="3 4" key="1">
    <citation type="submission" date="2020-03" db="EMBL/GenBank/DDBJ databases">
        <title>Two novel Motilibacter sp.</title>
        <authorList>
            <person name="Liu S."/>
        </authorList>
    </citation>
    <scope>NUCLEOTIDE SEQUENCE [LARGE SCALE GENOMIC DNA]</scope>
    <source>
        <strain evidence="3 4">E257</strain>
    </source>
</reference>
<dbReference type="InterPro" id="IPR054470">
    <property type="entry name" value="FIMAH_dom"/>
</dbReference>
<comment type="caution">
    <text evidence="3">The sequence shown here is derived from an EMBL/GenBank/DDBJ whole genome shotgun (WGS) entry which is preliminary data.</text>
</comment>
<evidence type="ECO:0000313" key="3">
    <source>
        <dbReference type="EMBL" id="NHC15854.1"/>
    </source>
</evidence>
<protein>
    <submittedName>
        <fullName evidence="3">Peptidase M64</fullName>
    </submittedName>
</protein>
<gene>
    <name evidence="3" type="ORF">G9H71_18900</name>
</gene>
<evidence type="ECO:0000256" key="1">
    <source>
        <dbReference type="SAM" id="SignalP"/>
    </source>
</evidence>
<dbReference type="RefSeq" id="WP_166284341.1">
    <property type="nucleotide sequence ID" value="NZ_JAANNP010000062.1"/>
</dbReference>
<dbReference type="Proteomes" id="UP000800981">
    <property type="component" value="Unassembled WGS sequence"/>
</dbReference>
<dbReference type="Pfam" id="PF22888">
    <property type="entry name" value="FIMAH"/>
    <property type="match status" value="1"/>
</dbReference>
<feature type="signal peptide" evidence="1">
    <location>
        <begin position="1"/>
        <end position="33"/>
    </location>
</feature>
<sequence length="901" mass="96453">MKRRTRSIATLGATTMIAGLATAVVNVPGAALAADEVKVVPIQITGPASERMNLIILGDGYQADEMDKFRADVDRNQNVQWATEPFRSYRNYFNVYRVEIPSKDSGVRCDPDDRDNPNNNAKDTALRLWYSDGCTNPLSRGTTYGPAPLGSPAGTMNGNQARTYYLDTYVAPVLGIPAGSQNVQTLAVFNSYTYGGIGGTHATTSGGAPQGPLISLHELGHSLGTLADEYPYSSRDVVRPCYSGGEPASFHHTLYTDPQKMVQDQVKWWRWIGEESESGGTIGAYEGGNTYPCGVRRPSEHSQMRWIGFYLDQIGRENMTWRITGRRTANAMALSSTPQGQVGPEDVVWVETQHPRFHELTVTWRVNGAVVPDTHNTRNLDLGSLGVKAGDVVQVTVKDETEFVRDPFYKDGPRLTQTRQWTVGTPLPASTPAPEFTNSSYTDRQLAKDEVVYVETTHPTGHVLDVTWRLDDAVVPNPHNSRNFDLSTQSMTPGTHTLTATVTDPADPAATGQTLTWTVDNGLPVAPRELSEPLTTLPGATEHPVYFEEFDMGLAPSDDEPGFVVGEFRLNHDGWFNYFGFPDAPPGTPFKFSAYGSVVKALTYGNLGSGGLSKAAFEQTPEFGFVPGYGTHTIEHRAIDAAGNIGDAEEYSATVLPGSSPACDRTLTGTQTRLVVSTGVTCLDDVTVNDGLTVRPGASVVVHDGTINGGLTATGAQTVQLFGTTVYGPSSVSGTTSNVTVANVTFNGRQTFTDNASGDYGVALVGNTFNGGLACTGNTAKVNDFGAPNSLSGSKSGQCAALETTAVTTPFTELAALLAAANGDGTISDRVYAALTDRLMLAERQSDLGHEVSAIGYLHQFVARAENQVKGDAADLALRAQLVAKAQTAIAWLRERDAAES</sequence>
<name>A0ABX0H209_9ACTN</name>
<dbReference type="Gene3D" id="3.40.390.10">
    <property type="entry name" value="Collagenase (Catalytic Domain)"/>
    <property type="match status" value="1"/>
</dbReference>
<proteinExistence type="predicted"/>
<dbReference type="InterPro" id="IPR024079">
    <property type="entry name" value="MetalloPept_cat_dom_sf"/>
</dbReference>
<organism evidence="3 4">
    <name type="scientific">Motilibacter deserti</name>
    <dbReference type="NCBI Taxonomy" id="2714956"/>
    <lineage>
        <taxon>Bacteria</taxon>
        <taxon>Bacillati</taxon>
        <taxon>Actinomycetota</taxon>
        <taxon>Actinomycetes</taxon>
        <taxon>Motilibacterales</taxon>
        <taxon>Motilibacteraceae</taxon>
        <taxon>Motilibacter</taxon>
    </lineage>
</organism>